<dbReference type="PATRIC" id="fig|400772.4.peg.1179"/>
<dbReference type="AlphaFoldDB" id="A0A0F0LWG5"/>
<evidence type="ECO:0000313" key="4">
    <source>
        <dbReference type="Proteomes" id="UP000033451"/>
    </source>
</evidence>
<dbReference type="EMBL" id="JYIY01000069">
    <property type="protein sequence ID" value="KJL37044.1"/>
    <property type="molecule type" value="Genomic_DNA"/>
</dbReference>
<organism evidence="3 4">
    <name type="scientific">Microbacterium ginsengisoli</name>
    <dbReference type="NCBI Taxonomy" id="400772"/>
    <lineage>
        <taxon>Bacteria</taxon>
        <taxon>Bacillati</taxon>
        <taxon>Actinomycetota</taxon>
        <taxon>Actinomycetes</taxon>
        <taxon>Micrococcales</taxon>
        <taxon>Microbacteriaceae</taxon>
        <taxon>Microbacterium</taxon>
    </lineage>
</organism>
<dbReference type="RefSeq" id="WP_048809162.1">
    <property type="nucleotide sequence ID" value="NZ_JYIY01000069.1"/>
</dbReference>
<reference evidence="3 4" key="1">
    <citation type="submission" date="2015-02" db="EMBL/GenBank/DDBJ databases">
        <title>Draft genome sequences of ten Microbacterium spp. with emphasis on heavy metal contaminated environments.</title>
        <authorList>
            <person name="Corretto E."/>
        </authorList>
    </citation>
    <scope>NUCLEOTIDE SEQUENCE [LARGE SCALE GENOMIC DNA]</scope>
    <source>
        <strain evidence="3 4">DSM 18659</strain>
    </source>
</reference>
<keyword evidence="4" id="KW-1185">Reference proteome</keyword>
<accession>A0A0F0LWG5</accession>
<proteinExistence type="predicted"/>
<dbReference type="GO" id="GO:0016788">
    <property type="term" value="F:hydrolase activity, acting on ester bonds"/>
    <property type="evidence" value="ECO:0007669"/>
    <property type="project" value="InterPro"/>
</dbReference>
<evidence type="ECO:0000313" key="3">
    <source>
        <dbReference type="EMBL" id="KJL37044.1"/>
    </source>
</evidence>
<comment type="caution">
    <text evidence="3">The sequence shown here is derived from an EMBL/GenBank/DDBJ whole genome shotgun (WGS) entry which is preliminary data.</text>
</comment>
<evidence type="ECO:0000259" key="1">
    <source>
        <dbReference type="Pfam" id="PF07463"/>
    </source>
</evidence>
<feature type="domain" description="NUMOD4" evidence="1">
    <location>
        <begin position="3"/>
        <end position="59"/>
    </location>
</feature>
<dbReference type="Proteomes" id="UP000033451">
    <property type="component" value="Unassembled WGS sequence"/>
</dbReference>
<gene>
    <name evidence="3" type="ORF">RR49_01156</name>
</gene>
<dbReference type="SUPFAM" id="SSF54060">
    <property type="entry name" value="His-Me finger endonucleases"/>
    <property type="match status" value="1"/>
</dbReference>
<dbReference type="STRING" id="400772.RR49_01156"/>
<dbReference type="Pfam" id="PF13392">
    <property type="entry name" value="HNH_3"/>
    <property type="match status" value="1"/>
</dbReference>
<protein>
    <submittedName>
        <fullName evidence="3">NUMOD4 motif protein</fullName>
    </submittedName>
</protein>
<dbReference type="InterPro" id="IPR003615">
    <property type="entry name" value="HNH_nuc"/>
</dbReference>
<dbReference type="OrthoDB" id="6631788at2"/>
<dbReference type="InterPro" id="IPR010902">
    <property type="entry name" value="NUMOD4"/>
</dbReference>
<name>A0A0F0LWG5_9MICO</name>
<dbReference type="Pfam" id="PF07463">
    <property type="entry name" value="NUMOD4"/>
    <property type="match status" value="1"/>
</dbReference>
<dbReference type="Gene3D" id="3.90.75.20">
    <property type="match status" value="1"/>
</dbReference>
<feature type="domain" description="HNH nuclease" evidence="2">
    <location>
        <begin position="69"/>
        <end position="113"/>
    </location>
</feature>
<sequence>MNERWMDHPQYPLIEVSDLGRVRSAAFIGDGIVGRRGWHYRPRLRKLTVNDDGYLTVQVGASPAGRMVKVHTLVLETFVGPRPAGMEVLHLDANRANPALRNLRYGTRSENQRQRVADGNHHLANKTHCSRGHRLVAPNLRAQGIKHGKRQCRACHLGTQWARRHPGVSLQESCDKYYPPAESRTGGLA</sequence>
<evidence type="ECO:0000259" key="2">
    <source>
        <dbReference type="Pfam" id="PF13392"/>
    </source>
</evidence>
<dbReference type="InterPro" id="IPR044925">
    <property type="entry name" value="His-Me_finger_sf"/>
</dbReference>